<sequence length="51" mass="5904">MSKKRPIYTLETVNPSYPNANRRFHHDMFEEDDGNDGGCDELPRSLHVGRT</sequence>
<evidence type="ECO:0000256" key="1">
    <source>
        <dbReference type="SAM" id="MobiDB-lite"/>
    </source>
</evidence>
<protein>
    <submittedName>
        <fullName evidence="2">Uncharacterized protein</fullName>
    </submittedName>
</protein>
<evidence type="ECO:0000313" key="3">
    <source>
        <dbReference type="Proteomes" id="UP001523262"/>
    </source>
</evidence>
<proteinExistence type="predicted"/>
<organism evidence="2 3">
    <name type="scientific">Neobacillus pocheonensis</name>
    <dbReference type="NCBI Taxonomy" id="363869"/>
    <lineage>
        <taxon>Bacteria</taxon>
        <taxon>Bacillati</taxon>
        <taxon>Bacillota</taxon>
        <taxon>Bacilli</taxon>
        <taxon>Bacillales</taxon>
        <taxon>Bacillaceae</taxon>
        <taxon>Neobacillus</taxon>
    </lineage>
</organism>
<comment type="caution">
    <text evidence="2">The sequence shown here is derived from an EMBL/GenBank/DDBJ whole genome shotgun (WGS) entry which is preliminary data.</text>
</comment>
<feature type="compositionally biased region" description="Acidic residues" evidence="1">
    <location>
        <begin position="29"/>
        <end position="39"/>
    </location>
</feature>
<name>A0ABT0W7B2_9BACI</name>
<accession>A0ABT0W7B2</accession>
<gene>
    <name evidence="2" type="ORF">NDK43_05445</name>
</gene>
<keyword evidence="3" id="KW-1185">Reference proteome</keyword>
<feature type="region of interest" description="Disordered" evidence="1">
    <location>
        <begin position="1"/>
        <end position="51"/>
    </location>
</feature>
<dbReference type="Proteomes" id="UP001523262">
    <property type="component" value="Unassembled WGS sequence"/>
</dbReference>
<reference evidence="2 3" key="1">
    <citation type="submission" date="2022-06" db="EMBL/GenBank/DDBJ databases">
        <authorList>
            <person name="Jeon C.O."/>
        </authorList>
    </citation>
    <scope>NUCLEOTIDE SEQUENCE [LARGE SCALE GENOMIC DNA]</scope>
    <source>
        <strain evidence="2 3">KCTC 13943</strain>
    </source>
</reference>
<evidence type="ECO:0000313" key="2">
    <source>
        <dbReference type="EMBL" id="MCM2531934.1"/>
    </source>
</evidence>
<dbReference type="EMBL" id="JAMQCR010000001">
    <property type="protein sequence ID" value="MCM2531934.1"/>
    <property type="molecule type" value="Genomic_DNA"/>
</dbReference>